<dbReference type="AlphaFoldDB" id="A0A2R6WMF2"/>
<dbReference type="Gramene" id="Mp7g03890.1">
    <property type="protein sequence ID" value="Mp7g03890.1.cds"/>
    <property type="gene ID" value="Mp7g03890"/>
</dbReference>
<dbReference type="Proteomes" id="UP000244005">
    <property type="component" value="Unassembled WGS sequence"/>
</dbReference>
<dbReference type="EMBL" id="KZ772746">
    <property type="protein sequence ID" value="PTQ35012.1"/>
    <property type="molecule type" value="Genomic_DNA"/>
</dbReference>
<evidence type="ECO:0000313" key="2">
    <source>
        <dbReference type="EMBL" id="PTQ35012.1"/>
    </source>
</evidence>
<sequence>MGRDLELELRETGTGGDRRAGGERGPPNLTGEEAAGGRKGERERRRGRRRAQQRAPIACVRLPAATARARERGRGREGPWQGGEGGSFRRGGLGKSRECS</sequence>
<accession>A0A2R6WMF2</accession>
<organism evidence="2 3">
    <name type="scientific">Marchantia polymorpha</name>
    <name type="common">Common liverwort</name>
    <name type="synonym">Marchantia aquatica</name>
    <dbReference type="NCBI Taxonomy" id="3197"/>
    <lineage>
        <taxon>Eukaryota</taxon>
        <taxon>Viridiplantae</taxon>
        <taxon>Streptophyta</taxon>
        <taxon>Embryophyta</taxon>
        <taxon>Marchantiophyta</taxon>
        <taxon>Marchantiopsida</taxon>
        <taxon>Marchantiidae</taxon>
        <taxon>Marchantiales</taxon>
        <taxon>Marchantiaceae</taxon>
        <taxon>Marchantia</taxon>
    </lineage>
</organism>
<protein>
    <submittedName>
        <fullName evidence="2">Uncharacterized protein</fullName>
    </submittedName>
</protein>
<gene>
    <name evidence="2" type="ORF">MARPO_0074s0010</name>
</gene>
<feature type="compositionally biased region" description="Basic and acidic residues" evidence="1">
    <location>
        <begin position="35"/>
        <end position="44"/>
    </location>
</feature>
<feature type="compositionally biased region" description="Gly residues" evidence="1">
    <location>
        <begin position="80"/>
        <end position="94"/>
    </location>
</feature>
<feature type="region of interest" description="Disordered" evidence="1">
    <location>
        <begin position="1"/>
        <end position="100"/>
    </location>
</feature>
<feature type="compositionally biased region" description="Basic and acidic residues" evidence="1">
    <location>
        <begin position="1"/>
        <end position="22"/>
    </location>
</feature>
<name>A0A2R6WMF2_MARPO</name>
<evidence type="ECO:0000256" key="1">
    <source>
        <dbReference type="SAM" id="MobiDB-lite"/>
    </source>
</evidence>
<reference evidence="3" key="1">
    <citation type="journal article" date="2017" name="Cell">
        <title>Insights into land plant evolution garnered from the Marchantia polymorpha genome.</title>
        <authorList>
            <person name="Bowman J.L."/>
            <person name="Kohchi T."/>
            <person name="Yamato K.T."/>
            <person name="Jenkins J."/>
            <person name="Shu S."/>
            <person name="Ishizaki K."/>
            <person name="Yamaoka S."/>
            <person name="Nishihama R."/>
            <person name="Nakamura Y."/>
            <person name="Berger F."/>
            <person name="Adam C."/>
            <person name="Aki S.S."/>
            <person name="Althoff F."/>
            <person name="Araki T."/>
            <person name="Arteaga-Vazquez M.A."/>
            <person name="Balasubrmanian S."/>
            <person name="Barry K."/>
            <person name="Bauer D."/>
            <person name="Boehm C.R."/>
            <person name="Briginshaw L."/>
            <person name="Caballero-Perez J."/>
            <person name="Catarino B."/>
            <person name="Chen F."/>
            <person name="Chiyoda S."/>
            <person name="Chovatia M."/>
            <person name="Davies K.M."/>
            <person name="Delmans M."/>
            <person name="Demura T."/>
            <person name="Dierschke T."/>
            <person name="Dolan L."/>
            <person name="Dorantes-Acosta A.E."/>
            <person name="Eklund D.M."/>
            <person name="Florent S.N."/>
            <person name="Flores-Sandoval E."/>
            <person name="Fujiyama A."/>
            <person name="Fukuzawa H."/>
            <person name="Galik B."/>
            <person name="Grimanelli D."/>
            <person name="Grimwood J."/>
            <person name="Grossniklaus U."/>
            <person name="Hamada T."/>
            <person name="Haseloff J."/>
            <person name="Hetherington A.J."/>
            <person name="Higo A."/>
            <person name="Hirakawa Y."/>
            <person name="Hundley H.N."/>
            <person name="Ikeda Y."/>
            <person name="Inoue K."/>
            <person name="Inoue S.I."/>
            <person name="Ishida S."/>
            <person name="Jia Q."/>
            <person name="Kakita M."/>
            <person name="Kanazawa T."/>
            <person name="Kawai Y."/>
            <person name="Kawashima T."/>
            <person name="Kennedy M."/>
            <person name="Kinose K."/>
            <person name="Kinoshita T."/>
            <person name="Kohara Y."/>
            <person name="Koide E."/>
            <person name="Komatsu K."/>
            <person name="Kopischke S."/>
            <person name="Kubo M."/>
            <person name="Kyozuka J."/>
            <person name="Lagercrantz U."/>
            <person name="Lin S.S."/>
            <person name="Lindquist E."/>
            <person name="Lipzen A.M."/>
            <person name="Lu C.W."/>
            <person name="De Luna E."/>
            <person name="Martienssen R.A."/>
            <person name="Minamino N."/>
            <person name="Mizutani M."/>
            <person name="Mizutani M."/>
            <person name="Mochizuki N."/>
            <person name="Monte I."/>
            <person name="Mosher R."/>
            <person name="Nagasaki H."/>
            <person name="Nakagami H."/>
            <person name="Naramoto S."/>
            <person name="Nishitani K."/>
            <person name="Ohtani M."/>
            <person name="Okamoto T."/>
            <person name="Okumura M."/>
            <person name="Phillips J."/>
            <person name="Pollak B."/>
            <person name="Reinders A."/>
            <person name="Rovekamp M."/>
            <person name="Sano R."/>
            <person name="Sawa S."/>
            <person name="Schmid M.W."/>
            <person name="Shirakawa M."/>
            <person name="Solano R."/>
            <person name="Spunde A."/>
            <person name="Suetsugu N."/>
            <person name="Sugano S."/>
            <person name="Sugiyama A."/>
            <person name="Sun R."/>
            <person name="Suzuki Y."/>
            <person name="Takenaka M."/>
            <person name="Takezawa D."/>
            <person name="Tomogane H."/>
            <person name="Tsuzuki M."/>
            <person name="Ueda T."/>
            <person name="Umeda M."/>
            <person name="Ward J.M."/>
            <person name="Watanabe Y."/>
            <person name="Yazaki K."/>
            <person name="Yokoyama R."/>
            <person name="Yoshitake Y."/>
            <person name="Yotsui I."/>
            <person name="Zachgo S."/>
            <person name="Schmutz J."/>
        </authorList>
    </citation>
    <scope>NUCLEOTIDE SEQUENCE [LARGE SCALE GENOMIC DNA]</scope>
    <source>
        <strain evidence="3">Tak-1</strain>
    </source>
</reference>
<proteinExistence type="predicted"/>
<evidence type="ECO:0000313" key="3">
    <source>
        <dbReference type="Proteomes" id="UP000244005"/>
    </source>
</evidence>
<keyword evidence="3" id="KW-1185">Reference proteome</keyword>
<feature type="compositionally biased region" description="Basic and acidic residues" evidence="1">
    <location>
        <begin position="68"/>
        <end position="77"/>
    </location>
</feature>